<dbReference type="Proteomes" id="UP000271098">
    <property type="component" value="Unassembled WGS sequence"/>
</dbReference>
<keyword evidence="2" id="KW-1185">Reference proteome</keyword>
<evidence type="ECO:0000313" key="1">
    <source>
        <dbReference type="EMBL" id="VDK51988.1"/>
    </source>
</evidence>
<dbReference type="EMBL" id="UYRT01012537">
    <property type="protein sequence ID" value="VDK51988.1"/>
    <property type="molecule type" value="Genomic_DNA"/>
</dbReference>
<dbReference type="AlphaFoldDB" id="A0A3P6SDF5"/>
<organism evidence="1 2">
    <name type="scientific">Gongylonema pulchrum</name>
    <dbReference type="NCBI Taxonomy" id="637853"/>
    <lineage>
        <taxon>Eukaryota</taxon>
        <taxon>Metazoa</taxon>
        <taxon>Ecdysozoa</taxon>
        <taxon>Nematoda</taxon>
        <taxon>Chromadorea</taxon>
        <taxon>Rhabditida</taxon>
        <taxon>Spirurina</taxon>
        <taxon>Spiruromorpha</taxon>
        <taxon>Spiruroidea</taxon>
        <taxon>Gongylonematidae</taxon>
        <taxon>Gongylonema</taxon>
    </lineage>
</organism>
<proteinExistence type="predicted"/>
<sequence length="126" mass="14448">MFRTVHSSFQAGSLWVYTKHGSEILRVWIRDKLVVQDLHSTRLAKNFQEPKMLVIASVRKIGKTGIVDYGCHMLTPMIVDRMSLFSKLKEFTSMCQNVARNNLQAALCSPIQNTISRQSNAVMKYR</sequence>
<evidence type="ECO:0000313" key="2">
    <source>
        <dbReference type="Proteomes" id="UP000271098"/>
    </source>
</evidence>
<gene>
    <name evidence="1" type="ORF">GPUH_LOCUS5743</name>
</gene>
<dbReference type="OrthoDB" id="5825638at2759"/>
<protein>
    <submittedName>
        <fullName evidence="1">Uncharacterized protein</fullName>
    </submittedName>
</protein>
<name>A0A3P6SDF5_9BILA</name>
<reference evidence="1 2" key="1">
    <citation type="submission" date="2018-11" db="EMBL/GenBank/DDBJ databases">
        <authorList>
            <consortium name="Pathogen Informatics"/>
        </authorList>
    </citation>
    <scope>NUCLEOTIDE SEQUENCE [LARGE SCALE GENOMIC DNA]</scope>
</reference>
<accession>A0A3P6SDF5</accession>